<keyword evidence="3" id="KW-1185">Reference proteome</keyword>
<evidence type="ECO:0000313" key="2">
    <source>
        <dbReference type="EMBL" id="MCJ2189195.1"/>
    </source>
</evidence>
<proteinExistence type="predicted"/>
<dbReference type="Pfam" id="PF07475">
    <property type="entry name" value="Hpr_kinase_C"/>
    <property type="match status" value="1"/>
</dbReference>
<dbReference type="SUPFAM" id="SSF52540">
    <property type="entry name" value="P-loop containing nucleoside triphosphate hydrolases"/>
    <property type="match status" value="1"/>
</dbReference>
<accession>A0ABT0BW30</accession>
<evidence type="ECO:0000313" key="3">
    <source>
        <dbReference type="Proteomes" id="UP001202281"/>
    </source>
</evidence>
<sequence length="232" mass="25466">MARFKVSNGSKIVVDPEPDSDTASMRVYLLGSCLGAMLFQRGLLVLHGNAIEIDGKCMICVGPSGVGKSTLTAAFLQRGFRVLADDVVPIDPSRNAIPGYPRIKLWQDVADKLGIETKKLDEIRPGMKKYNYPLGTAFCDKPIPVGMICLLSPHAKDTIEVTRVQGMDRFSALYGNTYRQQFVEGMGLQSAHLRQCGELGARTSILRVSRPTSGFRIEALMQCLLEAMREIA</sequence>
<organism evidence="2 3">
    <name type="scientific">Novosphingobium beihaiensis</name>
    <dbReference type="NCBI Taxonomy" id="2930389"/>
    <lineage>
        <taxon>Bacteria</taxon>
        <taxon>Pseudomonadati</taxon>
        <taxon>Pseudomonadota</taxon>
        <taxon>Alphaproteobacteria</taxon>
        <taxon>Sphingomonadales</taxon>
        <taxon>Sphingomonadaceae</taxon>
        <taxon>Novosphingobium</taxon>
    </lineage>
</organism>
<dbReference type="Gene3D" id="3.40.50.300">
    <property type="entry name" value="P-loop containing nucleotide triphosphate hydrolases"/>
    <property type="match status" value="1"/>
</dbReference>
<dbReference type="RefSeq" id="WP_243924503.1">
    <property type="nucleotide sequence ID" value="NZ_JALHLG010000072.1"/>
</dbReference>
<reference evidence="2 3" key="1">
    <citation type="submission" date="2022-04" db="EMBL/GenBank/DDBJ databases">
        <title>Identification of a novel bacterium isolated from mangrove sediments.</title>
        <authorList>
            <person name="Pan X."/>
        </authorList>
    </citation>
    <scope>NUCLEOTIDE SEQUENCE [LARGE SCALE GENOMIC DNA]</scope>
    <source>
        <strain evidence="2 3">B2638</strain>
    </source>
</reference>
<dbReference type="SUPFAM" id="SSF53795">
    <property type="entry name" value="PEP carboxykinase-like"/>
    <property type="match status" value="1"/>
</dbReference>
<evidence type="ECO:0000259" key="1">
    <source>
        <dbReference type="Pfam" id="PF07475"/>
    </source>
</evidence>
<dbReference type="InterPro" id="IPR027417">
    <property type="entry name" value="P-loop_NTPase"/>
</dbReference>
<dbReference type="EMBL" id="JALHLG010000072">
    <property type="protein sequence ID" value="MCJ2189195.1"/>
    <property type="molecule type" value="Genomic_DNA"/>
</dbReference>
<gene>
    <name evidence="2" type="ORF">MTR66_20600</name>
</gene>
<dbReference type="Proteomes" id="UP001202281">
    <property type="component" value="Unassembled WGS sequence"/>
</dbReference>
<comment type="caution">
    <text evidence="2">The sequence shown here is derived from an EMBL/GenBank/DDBJ whole genome shotgun (WGS) entry which is preliminary data.</text>
</comment>
<dbReference type="InterPro" id="IPR011104">
    <property type="entry name" value="Hpr_kin/Pase_C"/>
</dbReference>
<protein>
    <recommendedName>
        <fullName evidence="1">HPr kinase/phosphorylase C-terminal domain-containing protein</fullName>
    </recommendedName>
</protein>
<name>A0ABT0BW30_9SPHN</name>
<feature type="domain" description="HPr kinase/phosphorylase C-terminal" evidence="1">
    <location>
        <begin position="46"/>
        <end position="94"/>
    </location>
</feature>